<feature type="domain" description="Cadherin" evidence="11">
    <location>
        <begin position="381"/>
        <end position="481"/>
    </location>
</feature>
<feature type="compositionally biased region" description="Low complexity" evidence="9">
    <location>
        <begin position="642"/>
        <end position="652"/>
    </location>
</feature>
<dbReference type="GO" id="GO:0005912">
    <property type="term" value="C:adherens junction"/>
    <property type="evidence" value="ECO:0007669"/>
    <property type="project" value="TreeGrafter"/>
</dbReference>
<evidence type="ECO:0000256" key="3">
    <source>
        <dbReference type="ARBA" id="ARBA00022729"/>
    </source>
</evidence>
<feature type="region of interest" description="Disordered" evidence="9">
    <location>
        <begin position="928"/>
        <end position="958"/>
    </location>
</feature>
<feature type="compositionally biased region" description="Polar residues" evidence="9">
    <location>
        <begin position="941"/>
        <end position="958"/>
    </location>
</feature>
<feature type="compositionally biased region" description="Basic and acidic residues" evidence="9">
    <location>
        <begin position="804"/>
        <end position="817"/>
    </location>
</feature>
<feature type="domain" description="Cadherin" evidence="11">
    <location>
        <begin position="261"/>
        <end position="372"/>
    </location>
</feature>
<feature type="region of interest" description="Disordered" evidence="9">
    <location>
        <begin position="632"/>
        <end position="676"/>
    </location>
</feature>
<dbReference type="SUPFAM" id="SSF49313">
    <property type="entry name" value="Cadherin-like"/>
    <property type="match status" value="5"/>
</dbReference>
<feature type="region of interest" description="Disordered" evidence="9">
    <location>
        <begin position="788"/>
        <end position="817"/>
    </location>
</feature>
<evidence type="ECO:0000256" key="4">
    <source>
        <dbReference type="ARBA" id="ARBA00022737"/>
    </source>
</evidence>
<feature type="compositionally biased region" description="Basic residues" evidence="9">
    <location>
        <begin position="1025"/>
        <end position="1036"/>
    </location>
</feature>
<feature type="domain" description="Cadherin" evidence="11">
    <location>
        <begin position="55"/>
        <end position="152"/>
    </location>
</feature>
<comment type="subcellular location">
    <subcellularLocation>
        <location evidence="1">Membrane</location>
        <topology evidence="1">Single-pass membrane protein</topology>
    </subcellularLocation>
</comment>
<feature type="region of interest" description="Disordered" evidence="9">
    <location>
        <begin position="1015"/>
        <end position="1037"/>
    </location>
</feature>
<dbReference type="Pfam" id="PF00028">
    <property type="entry name" value="Cadherin"/>
    <property type="match status" value="1"/>
</dbReference>
<evidence type="ECO:0000259" key="11">
    <source>
        <dbReference type="PROSITE" id="PS50268"/>
    </source>
</evidence>
<dbReference type="OrthoDB" id="6682367at2759"/>
<comment type="caution">
    <text evidence="12">The sequence shown here is derived from an EMBL/GenBank/DDBJ whole genome shotgun (WGS) entry which is preliminary data.</text>
</comment>
<feature type="compositionally biased region" description="Polar residues" evidence="9">
    <location>
        <begin position="1015"/>
        <end position="1024"/>
    </location>
</feature>
<dbReference type="InterPro" id="IPR020894">
    <property type="entry name" value="Cadherin_CS"/>
</dbReference>
<dbReference type="GO" id="GO:0044331">
    <property type="term" value="P:cell-cell adhesion mediated by cadherin"/>
    <property type="evidence" value="ECO:0007669"/>
    <property type="project" value="TreeGrafter"/>
</dbReference>
<dbReference type="FunFam" id="2.60.40.60:FF:000262">
    <property type="entry name" value="protocadherin-23 isoform X2"/>
    <property type="match status" value="1"/>
</dbReference>
<accession>A0A8S0YNN8</accession>
<name>A0A8S0YNN8_ARCPL</name>
<evidence type="ECO:0000256" key="9">
    <source>
        <dbReference type="SAM" id="MobiDB-lite"/>
    </source>
</evidence>
<dbReference type="Proteomes" id="UP000494256">
    <property type="component" value="Unassembled WGS sequence"/>
</dbReference>
<dbReference type="GO" id="GO:0016477">
    <property type="term" value="P:cell migration"/>
    <property type="evidence" value="ECO:0007669"/>
    <property type="project" value="TreeGrafter"/>
</dbReference>
<dbReference type="CDD" id="cd11304">
    <property type="entry name" value="Cadherin_repeat"/>
    <property type="match status" value="4"/>
</dbReference>
<dbReference type="Gene3D" id="2.60.40.60">
    <property type="entry name" value="Cadherins"/>
    <property type="match status" value="5"/>
</dbReference>
<evidence type="ECO:0000256" key="5">
    <source>
        <dbReference type="ARBA" id="ARBA00022837"/>
    </source>
</evidence>
<keyword evidence="6 10" id="KW-1133">Transmembrane helix</keyword>
<dbReference type="PANTHER" id="PTHR24027">
    <property type="entry name" value="CADHERIN-23"/>
    <property type="match status" value="1"/>
</dbReference>
<keyword evidence="7 10" id="KW-0472">Membrane</keyword>
<protein>
    <recommendedName>
        <fullName evidence="11">Cadherin domain-containing protein</fullName>
    </recommendedName>
</protein>
<keyword evidence="4" id="KW-0677">Repeat</keyword>
<dbReference type="PROSITE" id="PS00232">
    <property type="entry name" value="CADHERIN_1"/>
    <property type="match status" value="1"/>
</dbReference>
<dbReference type="PANTHER" id="PTHR24027:SF422">
    <property type="entry name" value="CADHERIN DOMAIN-CONTAINING PROTEIN"/>
    <property type="match status" value="1"/>
</dbReference>
<evidence type="ECO:0000256" key="7">
    <source>
        <dbReference type="ARBA" id="ARBA00023136"/>
    </source>
</evidence>
<evidence type="ECO:0000256" key="1">
    <source>
        <dbReference type="ARBA" id="ARBA00004167"/>
    </source>
</evidence>
<dbReference type="InterPro" id="IPR015919">
    <property type="entry name" value="Cadherin-like_sf"/>
</dbReference>
<feature type="domain" description="Cadherin" evidence="11">
    <location>
        <begin position="153"/>
        <end position="260"/>
    </location>
</feature>
<feature type="compositionally biased region" description="Polar residues" evidence="9">
    <location>
        <begin position="718"/>
        <end position="733"/>
    </location>
</feature>
<evidence type="ECO:0000313" key="13">
    <source>
        <dbReference type="Proteomes" id="UP000494256"/>
    </source>
</evidence>
<keyword evidence="5 8" id="KW-0106">Calcium</keyword>
<evidence type="ECO:0000256" key="8">
    <source>
        <dbReference type="PROSITE-ProRule" id="PRU00043"/>
    </source>
</evidence>
<proteinExistence type="predicted"/>
<dbReference type="GO" id="GO:0034332">
    <property type="term" value="P:adherens junction organization"/>
    <property type="evidence" value="ECO:0007669"/>
    <property type="project" value="TreeGrafter"/>
</dbReference>
<dbReference type="GO" id="GO:0008013">
    <property type="term" value="F:beta-catenin binding"/>
    <property type="evidence" value="ECO:0007669"/>
    <property type="project" value="TreeGrafter"/>
</dbReference>
<reference evidence="12 13" key="1">
    <citation type="submission" date="2020-04" db="EMBL/GenBank/DDBJ databases">
        <authorList>
            <person name="Wallbank WR R."/>
            <person name="Pardo Diaz C."/>
            <person name="Kozak K."/>
            <person name="Martin S."/>
            <person name="Jiggins C."/>
            <person name="Moest M."/>
            <person name="Warren A I."/>
            <person name="Byers J.R.P. K."/>
            <person name="Montejo-Kovacevich G."/>
            <person name="Yen C E."/>
        </authorList>
    </citation>
    <scope>NUCLEOTIDE SEQUENCE [LARGE SCALE GENOMIC DNA]</scope>
</reference>
<keyword evidence="2 10" id="KW-0812">Transmembrane</keyword>
<sequence>MKHSGQLSWRVGEGEVTDAPAPPTVAAIALSIKSRAIQDSRCYLMNGGAVESFFISEDTPVGSVIGTLSVNGDPSEEQGDITLRLQEKGAAIGISPGTKNLTLLRALDREEKKGPSNVYVNVRCDRRRTTDPSFIIPVSIRVWDVNDNAPVWQGAPYKVRLSELTAVGTRVAVGARATDADQAGPHATIHYSILPGPHSDYLGFPNELDSVLTVKKPLDYETLKNFTITLRAQDAGTPPLHNDTELRVQVLDADDQNPKFSHEHYTAVLPEDVKEGAVLSTSPGPISAVDQDVGINAPLQYSATGDNGRLITVDKDTGQVGATKQLIEELNQPVTVVIKATQVDNSDRYALATLSIRRAGPIGRFISSTPTPAAGGPVRFRRKQFSASVSEAAAPGHVVLTLNTVPPANSLQNNLQFYVSDRSFLEKFAINSAGEVVLRRALDYEDKDGYYYQVMLTDGISNDTASINISVINVNEWEPRFKYPQYEFRVEDDTSDDTEMLPVGKLDVFDGDKLDSVTLTLRGSGSEMLYVNSSGDMFLRSGALRSLNSSVLHVVATAVDSGAPPRQTSVPVTVHVNERLLQPGVGVGGGGGRVEGSAGVVALFAAALAALAVLVCALLLYIYRVRRRSKQTSGYVAHEKPAQASATNSAAPPSAPSPIAPSAGEPSGGAGALGGGAGGAGGAPALRASGSAGSLLSVSAGASTILANSTSSLDLHQDTQNHAAASGRQSQRFPRSKVAPLAPSLASNSTALPPAGGVSLMSDHLCGREAGRSGVAWPSATIPARVKKLSWDDAAPDGQNKWGGGDRRDQSLSRGPHESHRLLLTDRDNECAALQHAQEQTYRKVSQVDRKEKFQEGAAGIERSPEDCKSKISGQSKQDFARPINCDEQNYINISGHLNSPEGFPKTVALAQNTEKFRRALNIPNTYSIRSSGQRKRASFKSVSPVNTHESNALPASTSDSALNTVGIPAYNNHLLFDGNMSASSTSPSNCPTMVVDHHQDHPKFKDVAQYIHSTIPSSKPNKSSTKHLKPPKNKLKNILTTPTNHSIRINRASSNYAIPIPNQNALGTSPTIAVASSAPIMYESPDFSDSLPGSPLSYATVDPRKLRTKHIKPLTFGLASPRYQPL</sequence>
<dbReference type="GO" id="GO:0005509">
    <property type="term" value="F:calcium ion binding"/>
    <property type="evidence" value="ECO:0007669"/>
    <property type="project" value="UniProtKB-UniRule"/>
</dbReference>
<dbReference type="InterPro" id="IPR002126">
    <property type="entry name" value="Cadherin-like_dom"/>
</dbReference>
<dbReference type="SMART" id="SM00112">
    <property type="entry name" value="CA"/>
    <property type="match status" value="4"/>
</dbReference>
<dbReference type="InterPro" id="IPR039808">
    <property type="entry name" value="Cadherin"/>
</dbReference>
<dbReference type="PRINTS" id="PR00205">
    <property type="entry name" value="CADHERIN"/>
</dbReference>
<feature type="transmembrane region" description="Helical" evidence="10">
    <location>
        <begin position="600"/>
        <end position="623"/>
    </location>
</feature>
<dbReference type="GO" id="GO:0045296">
    <property type="term" value="F:cadherin binding"/>
    <property type="evidence" value="ECO:0007669"/>
    <property type="project" value="TreeGrafter"/>
</dbReference>
<feature type="compositionally biased region" description="Gly residues" evidence="9">
    <location>
        <begin position="666"/>
        <end position="676"/>
    </location>
</feature>
<evidence type="ECO:0000256" key="10">
    <source>
        <dbReference type="SAM" id="Phobius"/>
    </source>
</evidence>
<dbReference type="GO" id="GO:0016339">
    <property type="term" value="P:calcium-dependent cell-cell adhesion via plasma membrane cell adhesion molecules"/>
    <property type="evidence" value="ECO:0007669"/>
    <property type="project" value="TreeGrafter"/>
</dbReference>
<dbReference type="EMBL" id="CADEBD010000034">
    <property type="protein sequence ID" value="CAB3220035.1"/>
    <property type="molecule type" value="Genomic_DNA"/>
</dbReference>
<evidence type="ECO:0000256" key="2">
    <source>
        <dbReference type="ARBA" id="ARBA00022692"/>
    </source>
</evidence>
<evidence type="ECO:0000313" key="12">
    <source>
        <dbReference type="EMBL" id="CAB3220035.1"/>
    </source>
</evidence>
<dbReference type="PROSITE" id="PS50268">
    <property type="entry name" value="CADHERIN_2"/>
    <property type="match status" value="4"/>
</dbReference>
<organism evidence="12 13">
    <name type="scientific">Arctia plantaginis</name>
    <name type="common">Wood tiger moth</name>
    <name type="synonym">Phalaena plantaginis</name>
    <dbReference type="NCBI Taxonomy" id="874455"/>
    <lineage>
        <taxon>Eukaryota</taxon>
        <taxon>Metazoa</taxon>
        <taxon>Ecdysozoa</taxon>
        <taxon>Arthropoda</taxon>
        <taxon>Hexapoda</taxon>
        <taxon>Insecta</taxon>
        <taxon>Pterygota</taxon>
        <taxon>Neoptera</taxon>
        <taxon>Endopterygota</taxon>
        <taxon>Lepidoptera</taxon>
        <taxon>Glossata</taxon>
        <taxon>Ditrysia</taxon>
        <taxon>Noctuoidea</taxon>
        <taxon>Erebidae</taxon>
        <taxon>Arctiinae</taxon>
        <taxon>Arctia</taxon>
    </lineage>
</organism>
<dbReference type="GO" id="GO:0000902">
    <property type="term" value="P:cell morphogenesis"/>
    <property type="evidence" value="ECO:0007669"/>
    <property type="project" value="TreeGrafter"/>
</dbReference>
<keyword evidence="3" id="KW-0732">Signal</keyword>
<dbReference type="GO" id="GO:0016342">
    <property type="term" value="C:catenin complex"/>
    <property type="evidence" value="ECO:0007669"/>
    <property type="project" value="TreeGrafter"/>
</dbReference>
<dbReference type="GO" id="GO:0007156">
    <property type="term" value="P:homophilic cell adhesion via plasma membrane adhesion molecules"/>
    <property type="evidence" value="ECO:0007669"/>
    <property type="project" value="InterPro"/>
</dbReference>
<dbReference type="GO" id="GO:0007043">
    <property type="term" value="P:cell-cell junction assembly"/>
    <property type="evidence" value="ECO:0007669"/>
    <property type="project" value="TreeGrafter"/>
</dbReference>
<dbReference type="AlphaFoldDB" id="A0A8S0YNN8"/>
<gene>
    <name evidence="12" type="ORF">APLA_LOCUS138</name>
</gene>
<feature type="region of interest" description="Disordered" evidence="9">
    <location>
        <begin position="718"/>
        <end position="740"/>
    </location>
</feature>
<evidence type="ECO:0000256" key="6">
    <source>
        <dbReference type="ARBA" id="ARBA00022989"/>
    </source>
</evidence>